<protein>
    <submittedName>
        <fullName evidence="2">RIO-like kinase</fullName>
    </submittedName>
</protein>
<comment type="caution">
    <text evidence="2">The sequence shown here is derived from an EMBL/GenBank/DDBJ whole genome shotgun (WGS) entry which is preliminary data.</text>
</comment>
<evidence type="ECO:0000313" key="3">
    <source>
        <dbReference type="Proteomes" id="UP001362999"/>
    </source>
</evidence>
<name>A0AAW0CR94_9AGAR</name>
<proteinExistence type="predicted"/>
<evidence type="ECO:0000313" key="2">
    <source>
        <dbReference type="EMBL" id="KAK7041135.1"/>
    </source>
</evidence>
<reference evidence="2 3" key="1">
    <citation type="journal article" date="2024" name="J Genomics">
        <title>Draft genome sequencing and assembly of Favolaschia claudopus CIRM-BRFM 2984 isolated from oak limbs.</title>
        <authorList>
            <person name="Navarro D."/>
            <person name="Drula E."/>
            <person name="Chaduli D."/>
            <person name="Cazenave R."/>
            <person name="Ahrendt S."/>
            <person name="Wang J."/>
            <person name="Lipzen A."/>
            <person name="Daum C."/>
            <person name="Barry K."/>
            <person name="Grigoriev I.V."/>
            <person name="Favel A."/>
            <person name="Rosso M.N."/>
            <person name="Martin F."/>
        </authorList>
    </citation>
    <scope>NUCLEOTIDE SEQUENCE [LARGE SCALE GENOMIC DNA]</scope>
    <source>
        <strain evidence="2 3">CIRM-BRFM 2984</strain>
    </source>
</reference>
<gene>
    <name evidence="2" type="ORF">R3P38DRAFT_2893277</name>
</gene>
<dbReference type="PANTHER" id="PTHR37171:SF1">
    <property type="entry name" value="SERINE_THREONINE-PROTEIN KINASE YRZF-RELATED"/>
    <property type="match status" value="1"/>
</dbReference>
<keyword evidence="1" id="KW-0812">Transmembrane</keyword>
<dbReference type="Proteomes" id="UP001362999">
    <property type="component" value="Unassembled WGS sequence"/>
</dbReference>
<feature type="transmembrane region" description="Helical" evidence="1">
    <location>
        <begin position="559"/>
        <end position="578"/>
    </location>
</feature>
<dbReference type="PANTHER" id="PTHR37171">
    <property type="entry name" value="SERINE/THREONINE-PROTEIN KINASE YRZF-RELATED"/>
    <property type="match status" value="1"/>
</dbReference>
<keyword evidence="1" id="KW-0472">Membrane</keyword>
<dbReference type="InterPro" id="IPR052396">
    <property type="entry name" value="Meiotic_Drive_Suppr_Kinase"/>
</dbReference>
<sequence length="583" mass="64963">MARWKTVDEQEKSYLGYFAKSRPPPPIDACTSESMSTFTAECLLHVTRLQTFDPRELSCASTPNGRILDFSLVRRVLQENGPDFEYTINAISTWQWTISPPGVFATINSEELLYPYLLWALYRPASEAVAPVLRALELPFSGYSTADALDRGTESGTTDLVHFLPHCDNLSQPELPAKDTVQTAHEVKRAMVLTNDKLVLLHAYATQSWSFRSSGNFPIGRRLLRQVLAELELYGLAHIIVTTETHYVLVHLKGHILRMSPIYDIHNSASQAEDVAELVLFYAHASLAKAANTNSSRVPSAIQQDVRVGFCTTISSFPVSLFRPDRGVLCIDGHSWPTKLVPATPSGLLPSIPLQIVGFDGHWRHRGDVAIAFIHLVFTVVRCKAVAKVARKPTASTRLKREYDVYDALGMLQGISIPKIFGMFRTLGDSCWVLIMSHQGMPLGDFNTLSLKQRRRLLSHLIRIHEAGVEHGDMEPRNVVLSEVDGPFIVDFDLACVGHQCPGTTCVELLQLASELDLDLEFELGHHFSVGNKPIFFGDAASRVTFELSQSVKARSITVYIYGFMLFGGSCMWALYLLEKIRG</sequence>
<dbReference type="EMBL" id="JAWWNJ010000014">
    <property type="protein sequence ID" value="KAK7041135.1"/>
    <property type="molecule type" value="Genomic_DNA"/>
</dbReference>
<dbReference type="AlphaFoldDB" id="A0AAW0CR94"/>
<accession>A0AAW0CR94</accession>
<dbReference type="Gene3D" id="1.10.510.10">
    <property type="entry name" value="Transferase(Phosphotransferase) domain 1"/>
    <property type="match status" value="1"/>
</dbReference>
<keyword evidence="2" id="KW-0808">Transferase</keyword>
<dbReference type="InterPro" id="IPR011009">
    <property type="entry name" value="Kinase-like_dom_sf"/>
</dbReference>
<keyword evidence="1" id="KW-1133">Transmembrane helix</keyword>
<keyword evidence="2" id="KW-0418">Kinase</keyword>
<organism evidence="2 3">
    <name type="scientific">Favolaschia claudopus</name>
    <dbReference type="NCBI Taxonomy" id="2862362"/>
    <lineage>
        <taxon>Eukaryota</taxon>
        <taxon>Fungi</taxon>
        <taxon>Dikarya</taxon>
        <taxon>Basidiomycota</taxon>
        <taxon>Agaricomycotina</taxon>
        <taxon>Agaricomycetes</taxon>
        <taxon>Agaricomycetidae</taxon>
        <taxon>Agaricales</taxon>
        <taxon>Marasmiineae</taxon>
        <taxon>Mycenaceae</taxon>
        <taxon>Favolaschia</taxon>
    </lineage>
</organism>
<dbReference type="GO" id="GO:0016301">
    <property type="term" value="F:kinase activity"/>
    <property type="evidence" value="ECO:0007669"/>
    <property type="project" value="UniProtKB-KW"/>
</dbReference>
<dbReference type="SUPFAM" id="SSF56112">
    <property type="entry name" value="Protein kinase-like (PK-like)"/>
    <property type="match status" value="1"/>
</dbReference>
<evidence type="ECO:0000256" key="1">
    <source>
        <dbReference type="SAM" id="Phobius"/>
    </source>
</evidence>
<keyword evidence="3" id="KW-1185">Reference proteome</keyword>